<geneLocation type="plasmid" evidence="3 4">
    <name>lp129</name>
</geneLocation>
<sequence>MKLHRVLLILLVILMSCSQQAPKEKAGEKTGITKTGKNKIKQKGVKKNKLDKKTVEDDEDNEKPDEDNDETNEDNDETDEDNKKTNKDNDETDEDEDEYEDEITDAKVLSSPLGKKVKSLREKLKKAKKGFVASGHFKQFADKFYKYNTMYAALDRVDYVFASLEYDVAYIKQVDEVLNKVLHNYTQDPSCNSFVLALYRITELKYNVLYKHLSGENLSKLIKSKDSVKIRAVNKLLDDFIKARSNCIGQIRARIAEAAKKNRRDLMEIELDKIADEKDPEFKKSYDSLFEMEKEIGQLINS</sequence>
<feature type="compositionally biased region" description="Acidic residues" evidence="1">
    <location>
        <begin position="56"/>
        <end position="80"/>
    </location>
</feature>
<gene>
    <name evidence="3" type="ORF">DB313_04910</name>
</gene>
<feature type="compositionally biased region" description="Basic residues" evidence="1">
    <location>
        <begin position="36"/>
        <end position="50"/>
    </location>
</feature>
<feature type="signal peptide" evidence="2">
    <location>
        <begin position="1"/>
        <end position="21"/>
    </location>
</feature>
<keyword evidence="2" id="KW-0732">Signal</keyword>
<dbReference type="KEGG" id="btur:DB313_04910"/>
<keyword evidence="3" id="KW-0614">Plasmid</keyword>
<accession>A0A386PMP6</accession>
<proteinExistence type="predicted"/>
<dbReference type="Proteomes" id="UP000275571">
    <property type="component" value="Plasmid lp129"/>
</dbReference>
<protein>
    <submittedName>
        <fullName evidence="3">Uncharacterized protein</fullName>
    </submittedName>
</protein>
<feature type="chain" id="PRO_5017434576" evidence="2">
    <location>
        <begin position="22"/>
        <end position="302"/>
    </location>
</feature>
<evidence type="ECO:0000256" key="2">
    <source>
        <dbReference type="SAM" id="SignalP"/>
    </source>
</evidence>
<evidence type="ECO:0000313" key="4">
    <source>
        <dbReference type="Proteomes" id="UP000275571"/>
    </source>
</evidence>
<feature type="region of interest" description="Disordered" evidence="1">
    <location>
        <begin position="20"/>
        <end position="105"/>
    </location>
</feature>
<keyword evidence="4" id="KW-1185">Reference proteome</keyword>
<reference evidence="3 4" key="1">
    <citation type="journal article" date="2018" name="Infect. Genet. Evol.">
        <title>Genome-wide analysis of Borrelia turcica and 'Candidatus Borrelia tachyglossi' shows relapsing fever-like genomes with unique genomic links to Lyme disease Borrelia.</title>
        <authorList>
            <person name="Gofton A.W."/>
            <person name="Margos G."/>
            <person name="Fingerle V."/>
            <person name="Hepner S."/>
            <person name="Loh S.M."/>
            <person name="Ryan U."/>
            <person name="Irwin P."/>
            <person name="Oskam C.L."/>
        </authorList>
    </citation>
    <scope>NUCLEOTIDE SEQUENCE [LARGE SCALE GENOMIC DNA]</scope>
    <source>
        <strain evidence="3 4">IST7</strain>
        <plasmid evidence="3">lp129</plasmid>
    </source>
</reference>
<dbReference type="EMBL" id="CP028885">
    <property type="protein sequence ID" value="AYE36841.1"/>
    <property type="molecule type" value="Genomic_DNA"/>
</dbReference>
<evidence type="ECO:0000313" key="3">
    <source>
        <dbReference type="EMBL" id="AYE36841.1"/>
    </source>
</evidence>
<feature type="compositionally biased region" description="Acidic residues" evidence="1">
    <location>
        <begin position="90"/>
        <end position="103"/>
    </location>
</feature>
<dbReference type="AlphaFoldDB" id="A0A386PMP6"/>
<dbReference type="RefSeq" id="WP_120104761.1">
    <property type="nucleotide sequence ID" value="NZ_CP028885.1"/>
</dbReference>
<organism evidence="3 4">
    <name type="scientific">Borrelia turcica IST7</name>
    <dbReference type="NCBI Taxonomy" id="1104446"/>
    <lineage>
        <taxon>Bacteria</taxon>
        <taxon>Pseudomonadati</taxon>
        <taxon>Spirochaetota</taxon>
        <taxon>Spirochaetia</taxon>
        <taxon>Spirochaetales</taxon>
        <taxon>Borreliaceae</taxon>
        <taxon>Borrelia</taxon>
    </lineage>
</organism>
<dbReference type="PROSITE" id="PS51257">
    <property type="entry name" value="PROKAR_LIPOPROTEIN"/>
    <property type="match status" value="1"/>
</dbReference>
<evidence type="ECO:0000256" key="1">
    <source>
        <dbReference type="SAM" id="MobiDB-lite"/>
    </source>
</evidence>
<name>A0A386PMP6_9SPIR</name>